<gene>
    <name evidence="2" type="ORF">BECKFM1743B_GA0114221_109543</name>
</gene>
<protein>
    <submittedName>
        <fullName evidence="2">Uncharacterized protein</fullName>
    </submittedName>
</protein>
<keyword evidence="1" id="KW-1133">Transmembrane helix</keyword>
<sequence length="164" mass="18914">MLVSPPGRSASIIWKSAIDWRPVMSIDAVRARRSPASYRHHQPTTENPFVLLSVDFLLFLYAFHAAISIRYWFAIDIAIRYRYRSYPACSIASSDIDSERTTTPVAARPRYTTIRPFLVFCARFYSLSSLCVCAPLRLILLSQTPHKELITAEAHRRREKRKIP</sequence>
<evidence type="ECO:0000313" key="2">
    <source>
        <dbReference type="EMBL" id="VFK23889.1"/>
    </source>
</evidence>
<accession>A0A450X3J8</accession>
<reference evidence="2" key="1">
    <citation type="submission" date="2019-02" db="EMBL/GenBank/DDBJ databases">
        <authorList>
            <person name="Gruber-Vodicka R. H."/>
            <person name="Seah K. B. B."/>
        </authorList>
    </citation>
    <scope>NUCLEOTIDE SEQUENCE</scope>
    <source>
        <strain evidence="2">BECK_BZ164</strain>
    </source>
</reference>
<proteinExistence type="predicted"/>
<organism evidence="2">
    <name type="scientific">Candidatus Kentrum sp. FM</name>
    <dbReference type="NCBI Taxonomy" id="2126340"/>
    <lineage>
        <taxon>Bacteria</taxon>
        <taxon>Pseudomonadati</taxon>
        <taxon>Pseudomonadota</taxon>
        <taxon>Gammaproteobacteria</taxon>
        <taxon>Candidatus Kentrum</taxon>
    </lineage>
</organism>
<dbReference type="AlphaFoldDB" id="A0A450X3J8"/>
<feature type="transmembrane region" description="Helical" evidence="1">
    <location>
        <begin position="49"/>
        <end position="73"/>
    </location>
</feature>
<name>A0A450X3J8_9GAMM</name>
<keyword evidence="1" id="KW-0812">Transmembrane</keyword>
<evidence type="ECO:0000256" key="1">
    <source>
        <dbReference type="SAM" id="Phobius"/>
    </source>
</evidence>
<dbReference type="EMBL" id="CAADFL010000954">
    <property type="protein sequence ID" value="VFK23889.1"/>
    <property type="molecule type" value="Genomic_DNA"/>
</dbReference>
<keyword evidence="1" id="KW-0472">Membrane</keyword>